<protein>
    <recommendedName>
        <fullName evidence="4">C4-dicarboxylate ABC transporter substrate-binding protein</fullName>
    </recommendedName>
</protein>
<dbReference type="InterPro" id="IPR006311">
    <property type="entry name" value="TAT_signal"/>
</dbReference>
<dbReference type="Pfam" id="PF03480">
    <property type="entry name" value="DctP"/>
    <property type="match status" value="1"/>
</dbReference>
<dbReference type="InterPro" id="IPR018389">
    <property type="entry name" value="DctP_fam"/>
</dbReference>
<dbReference type="NCBIfam" id="NF037995">
    <property type="entry name" value="TRAP_S1"/>
    <property type="match status" value="1"/>
</dbReference>
<evidence type="ECO:0000313" key="3">
    <source>
        <dbReference type="Proteomes" id="UP000076400"/>
    </source>
</evidence>
<dbReference type="PANTHER" id="PTHR33376">
    <property type="match status" value="1"/>
</dbReference>
<dbReference type="Proteomes" id="UP000076400">
    <property type="component" value="Unassembled WGS sequence"/>
</dbReference>
<dbReference type="OrthoDB" id="9769764at2"/>
<dbReference type="PROSITE" id="PS51318">
    <property type="entry name" value="TAT"/>
    <property type="match status" value="1"/>
</dbReference>
<dbReference type="AlphaFoldDB" id="A0A154VVH9"/>
<dbReference type="STRING" id="580166.AUP43_11780"/>
<keyword evidence="3" id="KW-1185">Reference proteome</keyword>
<dbReference type="Gene3D" id="3.40.190.170">
    <property type="entry name" value="Bacterial extracellular solute-binding protein, family 7"/>
    <property type="match status" value="1"/>
</dbReference>
<gene>
    <name evidence="2" type="ORF">AUP43_11780</name>
</gene>
<dbReference type="RefSeq" id="WP_084462808.1">
    <property type="nucleotide sequence ID" value="NZ_LPXN01000131.1"/>
</dbReference>
<name>A0A154VVH9_9PROT</name>
<accession>A0A154VVH9</accession>
<sequence>MTSRRKFLQNMGAGAATAGVAGAGLIAAPSAAKAQQSVKFRLTQFAGDTSMFYTLTTVPFVERVKKMTGGRVDFQAFPGGVLAPPLEAYKAVEDGIADAGHLTPLYIVNKDPVNSFYGGHPGGMPPEMMLHWLYNGGGQELLTQHRRETMKMHSITLSIGPAEIWHSHVPVRTAADLKGLKFRASGAWAQILNEYFGASATTVAGGEVYTMLERKGVDVVEWSGPAENIKTGLQNAAPYIVLPGPHTNAFSFELLMPIAKWDAIPDDLKIQIEAAAKLSTFETLFAWTVEDMKAMEVIRTGKAELIQPDPSLVSDIREAGRAWAMKRAEEQTAKGNPWMKRISDSYYGFYDNWLKNASYRAVD</sequence>
<reference evidence="2 3" key="1">
    <citation type="submission" date="2015-12" db="EMBL/GenBank/DDBJ databases">
        <title>Genome sequence of Oceanibaculum pacificum MCCC 1A02656.</title>
        <authorList>
            <person name="Lu L."/>
            <person name="Lai Q."/>
            <person name="Shao Z."/>
            <person name="Qian P."/>
        </authorList>
    </citation>
    <scope>NUCLEOTIDE SEQUENCE [LARGE SCALE GENOMIC DNA]</scope>
    <source>
        <strain evidence="2 3">MCCC 1A02656</strain>
    </source>
</reference>
<dbReference type="InterPro" id="IPR038404">
    <property type="entry name" value="TRAP_DctP_sf"/>
</dbReference>
<comment type="caution">
    <text evidence="2">The sequence shown here is derived from an EMBL/GenBank/DDBJ whole genome shotgun (WGS) entry which is preliminary data.</text>
</comment>
<proteinExistence type="predicted"/>
<organism evidence="2 3">
    <name type="scientific">Oceanibaculum pacificum</name>
    <dbReference type="NCBI Taxonomy" id="580166"/>
    <lineage>
        <taxon>Bacteria</taxon>
        <taxon>Pseudomonadati</taxon>
        <taxon>Pseudomonadota</taxon>
        <taxon>Alphaproteobacteria</taxon>
        <taxon>Rhodospirillales</taxon>
        <taxon>Oceanibaculaceae</taxon>
        <taxon>Oceanibaculum</taxon>
    </lineage>
</organism>
<evidence type="ECO:0000256" key="1">
    <source>
        <dbReference type="ARBA" id="ARBA00022729"/>
    </source>
</evidence>
<dbReference type="EMBL" id="LPXN01000131">
    <property type="protein sequence ID" value="KZD05342.1"/>
    <property type="molecule type" value="Genomic_DNA"/>
</dbReference>
<evidence type="ECO:0000313" key="2">
    <source>
        <dbReference type="EMBL" id="KZD05342.1"/>
    </source>
</evidence>
<dbReference type="GO" id="GO:0055085">
    <property type="term" value="P:transmembrane transport"/>
    <property type="evidence" value="ECO:0007669"/>
    <property type="project" value="InterPro"/>
</dbReference>
<dbReference type="Gene3D" id="3.40.190.10">
    <property type="entry name" value="Periplasmic binding protein-like II"/>
    <property type="match status" value="1"/>
</dbReference>
<keyword evidence="1" id="KW-0732">Signal</keyword>
<evidence type="ECO:0008006" key="4">
    <source>
        <dbReference type="Google" id="ProtNLM"/>
    </source>
</evidence>
<dbReference type="PANTHER" id="PTHR33376:SF5">
    <property type="entry name" value="EXTRACYTOPLASMIC SOLUTE RECEPTOR PROTEIN"/>
    <property type="match status" value="1"/>
</dbReference>